<dbReference type="InterPro" id="IPR027843">
    <property type="entry name" value="DUF4440"/>
</dbReference>
<dbReference type="RefSeq" id="WP_164044115.1">
    <property type="nucleotide sequence ID" value="NZ_JAAGNZ010000009.1"/>
</dbReference>
<feature type="chain" id="PRO_5026721405" evidence="1">
    <location>
        <begin position="21"/>
        <end position="158"/>
    </location>
</feature>
<dbReference type="Pfam" id="PF14534">
    <property type="entry name" value="DUF4440"/>
    <property type="match status" value="1"/>
</dbReference>
<accession>A0A6M0IS21</accession>
<name>A0A6M0IS21_9BACT</name>
<keyword evidence="1" id="KW-0732">Signal</keyword>
<dbReference type="Proteomes" id="UP000477386">
    <property type="component" value="Unassembled WGS sequence"/>
</dbReference>
<dbReference type="InterPro" id="IPR032710">
    <property type="entry name" value="NTF2-like_dom_sf"/>
</dbReference>
<feature type="domain" description="DUF4440" evidence="2">
    <location>
        <begin position="42"/>
        <end position="144"/>
    </location>
</feature>
<sequence>MKLSLITLCLLMAGIQGAFAQTQNAGSATTGSANAEQEVINLSKEKWQWMADKNVDKLTTLFDEKSMFVHMGGSWGKSRELEVIKSGNIWYKQAKVYATTFNMIGNTAILLSDMDLVAVVGGNEVTNPFMVTEVYIKENGNWKMGQLSFSRLMRPVKN</sequence>
<evidence type="ECO:0000256" key="1">
    <source>
        <dbReference type="SAM" id="SignalP"/>
    </source>
</evidence>
<dbReference type="EMBL" id="JAAGNZ010000009">
    <property type="protein sequence ID" value="NEU70802.1"/>
    <property type="molecule type" value="Genomic_DNA"/>
</dbReference>
<keyword evidence="4" id="KW-1185">Reference proteome</keyword>
<dbReference type="AlphaFoldDB" id="A0A6M0IS21"/>
<proteinExistence type="predicted"/>
<dbReference type="Gene3D" id="3.10.450.50">
    <property type="match status" value="1"/>
</dbReference>
<evidence type="ECO:0000313" key="4">
    <source>
        <dbReference type="Proteomes" id="UP000477386"/>
    </source>
</evidence>
<organism evidence="3 4">
    <name type="scientific">Spirosoma agri</name>
    <dbReference type="NCBI Taxonomy" id="1987381"/>
    <lineage>
        <taxon>Bacteria</taxon>
        <taxon>Pseudomonadati</taxon>
        <taxon>Bacteroidota</taxon>
        <taxon>Cytophagia</taxon>
        <taxon>Cytophagales</taxon>
        <taxon>Cytophagaceae</taxon>
        <taxon>Spirosoma</taxon>
    </lineage>
</organism>
<gene>
    <name evidence="3" type="ORF">GK091_28315</name>
</gene>
<feature type="signal peptide" evidence="1">
    <location>
        <begin position="1"/>
        <end position="20"/>
    </location>
</feature>
<evidence type="ECO:0000259" key="2">
    <source>
        <dbReference type="Pfam" id="PF14534"/>
    </source>
</evidence>
<protein>
    <submittedName>
        <fullName evidence="3">Nuclear transport factor 2 family protein</fullName>
    </submittedName>
</protein>
<comment type="caution">
    <text evidence="3">The sequence shown here is derived from an EMBL/GenBank/DDBJ whole genome shotgun (WGS) entry which is preliminary data.</text>
</comment>
<evidence type="ECO:0000313" key="3">
    <source>
        <dbReference type="EMBL" id="NEU70802.1"/>
    </source>
</evidence>
<dbReference type="SUPFAM" id="SSF54427">
    <property type="entry name" value="NTF2-like"/>
    <property type="match status" value="1"/>
</dbReference>
<reference evidence="3 4" key="1">
    <citation type="submission" date="2020-02" db="EMBL/GenBank/DDBJ databases">
        <title>Draft genome sequence of two Spirosoma agri KCTC 52727 and Spirosoma terrae KCTC 52035.</title>
        <authorList>
            <person name="Rojas J."/>
            <person name="Ambika Manirajan B."/>
            <person name="Ratering S."/>
            <person name="Suarez C."/>
            <person name="Schnell S."/>
        </authorList>
    </citation>
    <scope>NUCLEOTIDE SEQUENCE [LARGE SCALE GENOMIC DNA]</scope>
    <source>
        <strain evidence="3 4">KCTC 52727</strain>
    </source>
</reference>